<gene>
    <name evidence="1" type="ORF">PR048_025475</name>
</gene>
<evidence type="ECO:0000313" key="1">
    <source>
        <dbReference type="EMBL" id="KAJ8874609.1"/>
    </source>
</evidence>
<comment type="caution">
    <text evidence="1">The sequence shown here is derived from an EMBL/GenBank/DDBJ whole genome shotgun (WGS) entry which is preliminary data.</text>
</comment>
<proteinExistence type="predicted"/>
<sequence length="80" mass="9625">MHFISRSKVFLDEEKKKKCNFPELNEEDWLCKLMFLADITAWQNQTVLSIFEQWKGFASKLNIFFCDVTPNLYKYSTFQT</sequence>
<dbReference type="EMBL" id="JARBHB010000010">
    <property type="protein sequence ID" value="KAJ8874609.1"/>
    <property type="molecule type" value="Genomic_DNA"/>
</dbReference>
<organism evidence="1 2">
    <name type="scientific">Dryococelus australis</name>
    <dbReference type="NCBI Taxonomy" id="614101"/>
    <lineage>
        <taxon>Eukaryota</taxon>
        <taxon>Metazoa</taxon>
        <taxon>Ecdysozoa</taxon>
        <taxon>Arthropoda</taxon>
        <taxon>Hexapoda</taxon>
        <taxon>Insecta</taxon>
        <taxon>Pterygota</taxon>
        <taxon>Neoptera</taxon>
        <taxon>Polyneoptera</taxon>
        <taxon>Phasmatodea</taxon>
        <taxon>Verophasmatodea</taxon>
        <taxon>Anareolatae</taxon>
        <taxon>Phasmatidae</taxon>
        <taxon>Eurycanthinae</taxon>
        <taxon>Dryococelus</taxon>
    </lineage>
</organism>
<accession>A0ABQ9GRE7</accession>
<name>A0ABQ9GRE7_9NEOP</name>
<dbReference type="Proteomes" id="UP001159363">
    <property type="component" value="Chromosome 9"/>
</dbReference>
<evidence type="ECO:0000313" key="2">
    <source>
        <dbReference type="Proteomes" id="UP001159363"/>
    </source>
</evidence>
<reference evidence="1 2" key="1">
    <citation type="submission" date="2023-02" db="EMBL/GenBank/DDBJ databases">
        <title>LHISI_Scaffold_Assembly.</title>
        <authorList>
            <person name="Stuart O.P."/>
            <person name="Cleave R."/>
            <person name="Magrath M.J.L."/>
            <person name="Mikheyev A.S."/>
        </authorList>
    </citation>
    <scope>NUCLEOTIDE SEQUENCE [LARGE SCALE GENOMIC DNA]</scope>
    <source>
        <strain evidence="1">Daus_M_001</strain>
        <tissue evidence="1">Leg muscle</tissue>
    </source>
</reference>
<protein>
    <submittedName>
        <fullName evidence="1">Uncharacterized protein</fullName>
    </submittedName>
</protein>
<keyword evidence="2" id="KW-1185">Reference proteome</keyword>